<protein>
    <submittedName>
        <fullName evidence="1">Uncharacterized protein</fullName>
    </submittedName>
</protein>
<name>A0A6J5LMH7_9CAUD</name>
<reference evidence="1" key="1">
    <citation type="submission" date="2020-04" db="EMBL/GenBank/DDBJ databases">
        <authorList>
            <person name="Chiriac C."/>
            <person name="Salcher M."/>
            <person name="Ghai R."/>
            <person name="Kavagutti S V."/>
        </authorList>
    </citation>
    <scope>NUCLEOTIDE SEQUENCE</scope>
</reference>
<sequence>MALSQAEVAAKLNAEYVAGNLIVGERSDRVFVGKTSQEGVFTITEEGEALLAALETAKPASKKAAKTEAAE</sequence>
<gene>
    <name evidence="1" type="ORF">UFOVP285_27</name>
</gene>
<accession>A0A6J5LMH7</accession>
<evidence type="ECO:0000313" key="1">
    <source>
        <dbReference type="EMBL" id="CAB4135451.1"/>
    </source>
</evidence>
<dbReference type="EMBL" id="LR796300">
    <property type="protein sequence ID" value="CAB4135451.1"/>
    <property type="molecule type" value="Genomic_DNA"/>
</dbReference>
<organism evidence="1">
    <name type="scientific">uncultured Caudovirales phage</name>
    <dbReference type="NCBI Taxonomy" id="2100421"/>
    <lineage>
        <taxon>Viruses</taxon>
        <taxon>Duplodnaviria</taxon>
        <taxon>Heunggongvirae</taxon>
        <taxon>Uroviricota</taxon>
        <taxon>Caudoviricetes</taxon>
        <taxon>Peduoviridae</taxon>
        <taxon>Maltschvirus</taxon>
        <taxon>Maltschvirus maltsch</taxon>
    </lineage>
</organism>
<proteinExistence type="predicted"/>